<sequence>MWGCGGGRWAAELRVISEQNGEQTRAAYAEGATHFLSLIIIITAYLLLPRTSHDGLPPVVQMRLCAFCGFRQKRSH</sequence>
<evidence type="ECO:0000313" key="2">
    <source>
        <dbReference type="EMBL" id="KAF5907770.1"/>
    </source>
</evidence>
<keyword evidence="1" id="KW-1133">Transmembrane helix</keyword>
<keyword evidence="3" id="KW-1185">Reference proteome</keyword>
<feature type="transmembrane region" description="Helical" evidence="1">
    <location>
        <begin position="31"/>
        <end position="48"/>
    </location>
</feature>
<keyword evidence="1" id="KW-0812">Transmembrane</keyword>
<dbReference type="EMBL" id="QNUK01000019">
    <property type="protein sequence ID" value="KAF5907770.1"/>
    <property type="molecule type" value="Genomic_DNA"/>
</dbReference>
<dbReference type="Proteomes" id="UP000727407">
    <property type="component" value="Unassembled WGS sequence"/>
</dbReference>
<accession>A0A8J4XG92</accession>
<reference evidence="2" key="1">
    <citation type="submission" date="2020-07" db="EMBL/GenBank/DDBJ databases">
        <title>Clarias magur genome sequencing, assembly and annotation.</title>
        <authorList>
            <person name="Kushwaha B."/>
            <person name="Kumar R."/>
            <person name="Das P."/>
            <person name="Joshi C.G."/>
            <person name="Kumar D."/>
            <person name="Nagpure N.S."/>
            <person name="Pandey M."/>
            <person name="Agarwal S."/>
            <person name="Srivastava S."/>
            <person name="Singh M."/>
            <person name="Sahoo L."/>
            <person name="Jayasankar P."/>
            <person name="Meher P.K."/>
            <person name="Koringa P.G."/>
            <person name="Iquebal M.A."/>
            <person name="Das S.P."/>
            <person name="Bit A."/>
            <person name="Patnaik S."/>
            <person name="Patel N."/>
            <person name="Shah T.M."/>
            <person name="Hinsu A."/>
            <person name="Jena J.K."/>
        </authorList>
    </citation>
    <scope>NUCLEOTIDE SEQUENCE</scope>
    <source>
        <strain evidence="2">CIFAMagur01</strain>
        <tissue evidence="2">Testis</tissue>
    </source>
</reference>
<evidence type="ECO:0000313" key="3">
    <source>
        <dbReference type="Proteomes" id="UP000727407"/>
    </source>
</evidence>
<keyword evidence="1" id="KW-0472">Membrane</keyword>
<comment type="caution">
    <text evidence="2">The sequence shown here is derived from an EMBL/GenBank/DDBJ whole genome shotgun (WGS) entry which is preliminary data.</text>
</comment>
<name>A0A8J4XG92_CLAMG</name>
<evidence type="ECO:0000256" key="1">
    <source>
        <dbReference type="SAM" id="Phobius"/>
    </source>
</evidence>
<dbReference type="AlphaFoldDB" id="A0A8J4XG92"/>
<feature type="non-terminal residue" evidence="2">
    <location>
        <position position="1"/>
    </location>
</feature>
<protein>
    <submittedName>
        <fullName evidence="2">Transcriptional regulatory protein</fullName>
    </submittedName>
</protein>
<gene>
    <name evidence="2" type="primary">ylr278c</name>
    <name evidence="2" type="ORF">DAT39_002510</name>
</gene>
<proteinExistence type="predicted"/>
<organism evidence="2 3">
    <name type="scientific">Clarias magur</name>
    <name type="common">Asian catfish</name>
    <name type="synonym">Macropteronotus magur</name>
    <dbReference type="NCBI Taxonomy" id="1594786"/>
    <lineage>
        <taxon>Eukaryota</taxon>
        <taxon>Metazoa</taxon>
        <taxon>Chordata</taxon>
        <taxon>Craniata</taxon>
        <taxon>Vertebrata</taxon>
        <taxon>Euteleostomi</taxon>
        <taxon>Actinopterygii</taxon>
        <taxon>Neopterygii</taxon>
        <taxon>Teleostei</taxon>
        <taxon>Ostariophysi</taxon>
        <taxon>Siluriformes</taxon>
        <taxon>Clariidae</taxon>
        <taxon>Clarias</taxon>
    </lineage>
</organism>